<dbReference type="HOGENOM" id="CLU_072758_0_0_7"/>
<evidence type="ECO:0000313" key="1">
    <source>
        <dbReference type="EMBL" id="ABB32267.1"/>
    </source>
</evidence>
<dbReference type="InterPro" id="IPR016181">
    <property type="entry name" value="Acyl_CoA_acyltransferase"/>
</dbReference>
<protein>
    <submittedName>
        <fullName evidence="1">N-acylhomoserine lactone synthetase-related protein</fullName>
    </submittedName>
</protein>
<name>Q39U07_GEOMG</name>
<dbReference type="NCBIfam" id="TIGR03694">
    <property type="entry name" value="exosort_acyl"/>
    <property type="match status" value="1"/>
</dbReference>
<reference evidence="1 2" key="2">
    <citation type="journal article" date="2009" name="BMC Microbiol.">
        <title>The genome sequence of Geobacter metallireducens: features of metabolism, physiology and regulation common and dissimilar to Geobacter sulfurreducens.</title>
        <authorList>
            <person name="Aklujkar M."/>
            <person name="Krushkal J."/>
            <person name="DiBartolo G."/>
            <person name="Lapidus A."/>
            <person name="Land M.L."/>
            <person name="Lovley D.R."/>
        </authorList>
    </citation>
    <scope>NUCLEOTIDE SEQUENCE [LARGE SCALE GENOMIC DNA]</scope>
    <source>
        <strain evidence="2">ATCC 53774 / DSM 7210 / GS-15</strain>
    </source>
</reference>
<sequence length="233" mass="27341">MIPFTFECVDKTSNKYDETMEEVYRLRFKVYCEEWRFEDPKDYPDGMERNEYDDFSEHFIIRCTEDESIVGTARIILPNALGYPMIQHCEIVSEMHEHALRGVENVKIGEVSRLAISKEYRKRIEDDALVGYDATLPSGAGVVHDLRKCNYVHEFYKFLLLSSVNMGLSHWYVAMKRGLYILLKRVGMIYHPVGPEVDYHGLRTPYLGNLQELRLGMERKDPDCFKFIESNML</sequence>
<accession>Q39U07</accession>
<organism evidence="1 2">
    <name type="scientific">Geobacter metallireducens (strain ATCC 53774 / DSM 7210 / GS-15)</name>
    <dbReference type="NCBI Taxonomy" id="269799"/>
    <lineage>
        <taxon>Bacteria</taxon>
        <taxon>Pseudomonadati</taxon>
        <taxon>Thermodesulfobacteriota</taxon>
        <taxon>Desulfuromonadia</taxon>
        <taxon>Geobacterales</taxon>
        <taxon>Geobacteraceae</taxon>
        <taxon>Geobacter</taxon>
    </lineage>
</organism>
<dbReference type="AlphaFoldDB" id="Q39U07"/>
<keyword evidence="2" id="KW-1185">Reference proteome</keyword>
<gene>
    <name evidence="1" type="ordered locus">Gmet_2038</name>
</gene>
<dbReference type="KEGG" id="gme:Gmet_2038"/>
<evidence type="ECO:0000313" key="2">
    <source>
        <dbReference type="Proteomes" id="UP000007073"/>
    </source>
</evidence>
<dbReference type="eggNOG" id="COG3916">
    <property type="taxonomic scope" value="Bacteria"/>
</dbReference>
<dbReference type="RefSeq" id="WP_004512913.1">
    <property type="nucleotide sequence ID" value="NC_007517.1"/>
</dbReference>
<dbReference type="STRING" id="269799.Gmet_2038"/>
<reference evidence="1 2" key="1">
    <citation type="submission" date="2005-10" db="EMBL/GenBank/DDBJ databases">
        <title>Complete sequence of Geobacter metallireducens GS-15.</title>
        <authorList>
            <consortium name="US DOE Joint Genome Institute"/>
            <person name="Copeland A."/>
            <person name="Lucas S."/>
            <person name="Lapidus A."/>
            <person name="Barry K."/>
            <person name="Detter J.C."/>
            <person name="Glavina T."/>
            <person name="Hammon N."/>
            <person name="Israni S."/>
            <person name="Pitluck S."/>
            <person name="Di Bartolo G."/>
            <person name="Chain P."/>
            <person name="Schmutz J."/>
            <person name="Larimer F."/>
            <person name="Land M."/>
            <person name="Kyrpides N."/>
            <person name="Ivanova N."/>
            <person name="Richardson P."/>
        </authorList>
    </citation>
    <scope>NUCLEOTIDE SEQUENCE [LARGE SCALE GENOMIC DNA]</scope>
    <source>
        <strain evidence="2">ATCC 53774 / DSM 7210 / GS-15</strain>
    </source>
</reference>
<dbReference type="InterPro" id="IPR022484">
    <property type="entry name" value="PEP-CTERM/exosrtase_acylTfrase"/>
</dbReference>
<dbReference type="Gene3D" id="3.40.630.30">
    <property type="match status" value="1"/>
</dbReference>
<proteinExistence type="predicted"/>
<dbReference type="Proteomes" id="UP000007073">
    <property type="component" value="Chromosome"/>
</dbReference>
<dbReference type="SUPFAM" id="SSF55729">
    <property type="entry name" value="Acyl-CoA N-acyltransferases (Nat)"/>
    <property type="match status" value="1"/>
</dbReference>
<dbReference type="Pfam" id="PF13444">
    <property type="entry name" value="Acetyltransf_5"/>
    <property type="match status" value="1"/>
</dbReference>
<dbReference type="EMBL" id="CP000148">
    <property type="protein sequence ID" value="ABB32267.1"/>
    <property type="molecule type" value="Genomic_DNA"/>
</dbReference>